<organism evidence="1 2">
    <name type="scientific">Racocetra fulgida</name>
    <dbReference type="NCBI Taxonomy" id="60492"/>
    <lineage>
        <taxon>Eukaryota</taxon>
        <taxon>Fungi</taxon>
        <taxon>Fungi incertae sedis</taxon>
        <taxon>Mucoromycota</taxon>
        <taxon>Glomeromycotina</taxon>
        <taxon>Glomeromycetes</taxon>
        <taxon>Diversisporales</taxon>
        <taxon>Gigasporaceae</taxon>
        <taxon>Racocetra</taxon>
    </lineage>
</organism>
<dbReference type="AlphaFoldDB" id="A0A9N9JXW2"/>
<feature type="non-terminal residue" evidence="1">
    <location>
        <position position="1"/>
    </location>
</feature>
<protein>
    <submittedName>
        <fullName evidence="1">9471_t:CDS:1</fullName>
    </submittedName>
</protein>
<feature type="non-terminal residue" evidence="1">
    <location>
        <position position="60"/>
    </location>
</feature>
<comment type="caution">
    <text evidence="1">The sequence shown here is derived from an EMBL/GenBank/DDBJ whole genome shotgun (WGS) entry which is preliminary data.</text>
</comment>
<dbReference type="EMBL" id="CAJVPZ010074037">
    <property type="protein sequence ID" value="CAG8802733.1"/>
    <property type="molecule type" value="Genomic_DNA"/>
</dbReference>
<proteinExistence type="predicted"/>
<keyword evidence="2" id="KW-1185">Reference proteome</keyword>
<reference evidence="1" key="1">
    <citation type="submission" date="2021-06" db="EMBL/GenBank/DDBJ databases">
        <authorList>
            <person name="Kallberg Y."/>
            <person name="Tangrot J."/>
            <person name="Rosling A."/>
        </authorList>
    </citation>
    <scope>NUCLEOTIDE SEQUENCE</scope>
    <source>
        <strain evidence="1">IN212</strain>
    </source>
</reference>
<sequence length="60" mass="6976">FNKLKNFVVIKMRSFAEVKDFVKVKNVDLMNLRKGVLRKKSSFEKKDVVEIGDLKNSFLG</sequence>
<dbReference type="Proteomes" id="UP000789396">
    <property type="component" value="Unassembled WGS sequence"/>
</dbReference>
<name>A0A9N9JXW2_9GLOM</name>
<gene>
    <name evidence="1" type="ORF">RFULGI_LOCUS17912</name>
</gene>
<accession>A0A9N9JXW2</accession>
<evidence type="ECO:0000313" key="2">
    <source>
        <dbReference type="Proteomes" id="UP000789396"/>
    </source>
</evidence>
<evidence type="ECO:0000313" key="1">
    <source>
        <dbReference type="EMBL" id="CAG8802733.1"/>
    </source>
</evidence>